<keyword evidence="3" id="KW-1185">Reference proteome</keyword>
<dbReference type="EMBL" id="JAFIMR010000005">
    <property type="protein sequence ID" value="KAI1878790.1"/>
    <property type="molecule type" value="Genomic_DNA"/>
</dbReference>
<keyword evidence="1" id="KW-0732">Signal</keyword>
<dbReference type="AlphaFoldDB" id="A0A9P9WTD4"/>
<feature type="signal peptide" evidence="1">
    <location>
        <begin position="1"/>
        <end position="21"/>
    </location>
</feature>
<protein>
    <submittedName>
        <fullName evidence="2">Uncharacterized protein</fullName>
    </submittedName>
</protein>
<evidence type="ECO:0000313" key="2">
    <source>
        <dbReference type="EMBL" id="KAI1878790.1"/>
    </source>
</evidence>
<evidence type="ECO:0000256" key="1">
    <source>
        <dbReference type="SAM" id="SignalP"/>
    </source>
</evidence>
<proteinExistence type="predicted"/>
<evidence type="ECO:0000313" key="3">
    <source>
        <dbReference type="Proteomes" id="UP000829685"/>
    </source>
</evidence>
<organism evidence="2 3">
    <name type="scientific">Neoarthrinium moseri</name>
    <dbReference type="NCBI Taxonomy" id="1658444"/>
    <lineage>
        <taxon>Eukaryota</taxon>
        <taxon>Fungi</taxon>
        <taxon>Dikarya</taxon>
        <taxon>Ascomycota</taxon>
        <taxon>Pezizomycotina</taxon>
        <taxon>Sordariomycetes</taxon>
        <taxon>Xylariomycetidae</taxon>
        <taxon>Amphisphaeriales</taxon>
        <taxon>Apiosporaceae</taxon>
        <taxon>Neoarthrinium</taxon>
    </lineage>
</organism>
<dbReference type="Proteomes" id="UP000829685">
    <property type="component" value="Unassembled WGS sequence"/>
</dbReference>
<accession>A0A9P9WTD4</accession>
<sequence>MKYIQILTFSVLALAAGVTQAQNSTSPADKTTSSSNPRITTTTTTIDCDAAWNSLERDLPTPPSDISSAWAAAHTTTGGQYRFFTALGEICGFGQTAVPAGQQAGYSAFNRAYYSWYSASRSPWAALVTHCPSTAVYGSVDEQTSELGAVLTAYSSFAAQGCGGGGGGGGGASATGGAAASASATATAAATGVSASEYLSASATAGSATARNVAPRETMAGAAAAAIIGLGGVLIAL</sequence>
<feature type="chain" id="PRO_5040192251" evidence="1">
    <location>
        <begin position="22"/>
        <end position="237"/>
    </location>
</feature>
<comment type="caution">
    <text evidence="2">The sequence shown here is derived from an EMBL/GenBank/DDBJ whole genome shotgun (WGS) entry which is preliminary data.</text>
</comment>
<name>A0A9P9WTD4_9PEZI</name>
<gene>
    <name evidence="2" type="ORF">JX265_002967</name>
</gene>
<reference evidence="2" key="1">
    <citation type="submission" date="2021-03" db="EMBL/GenBank/DDBJ databases">
        <title>Revisited historic fungal species revealed as producer of novel bioactive compounds through whole genome sequencing and comparative genomics.</title>
        <authorList>
            <person name="Vignolle G.A."/>
            <person name="Hochenegger N."/>
            <person name="Mach R.L."/>
            <person name="Mach-Aigner A.R."/>
            <person name="Javad Rahimi M."/>
            <person name="Salim K.A."/>
            <person name="Chan C.M."/>
            <person name="Lim L.B.L."/>
            <person name="Cai F."/>
            <person name="Druzhinina I.S."/>
            <person name="U'Ren J.M."/>
            <person name="Derntl C."/>
        </authorList>
    </citation>
    <scope>NUCLEOTIDE SEQUENCE</scope>
    <source>
        <strain evidence="2">TUCIM 5799</strain>
    </source>
</reference>